<dbReference type="AlphaFoldDB" id="A0A163ASC5"/>
<dbReference type="GO" id="GO:0016301">
    <property type="term" value="F:kinase activity"/>
    <property type="evidence" value="ECO:0007669"/>
    <property type="project" value="UniProtKB-KW"/>
</dbReference>
<evidence type="ECO:0000256" key="10">
    <source>
        <dbReference type="ARBA" id="ARBA00049535"/>
    </source>
</evidence>
<proteinExistence type="inferred from homology"/>
<evidence type="ECO:0000313" key="13">
    <source>
        <dbReference type="EMBL" id="OAD75461.1"/>
    </source>
</evidence>
<keyword evidence="14" id="KW-1185">Reference proteome</keyword>
<name>A0A163ASC5_PHYB8</name>
<keyword evidence="9" id="KW-0460">Magnesium</keyword>
<dbReference type="SMART" id="SM01400">
    <property type="entry name" value="Pribosyltran_N"/>
    <property type="match status" value="1"/>
</dbReference>
<comment type="catalytic activity">
    <reaction evidence="10">
        <text>D-ribose 5-phosphate + ATP = 5-phospho-alpha-D-ribose 1-diphosphate + AMP + H(+)</text>
        <dbReference type="Rhea" id="RHEA:15609"/>
        <dbReference type="ChEBI" id="CHEBI:15378"/>
        <dbReference type="ChEBI" id="CHEBI:30616"/>
        <dbReference type="ChEBI" id="CHEBI:58017"/>
        <dbReference type="ChEBI" id="CHEBI:78346"/>
        <dbReference type="ChEBI" id="CHEBI:456215"/>
        <dbReference type="EC" id="2.7.6.1"/>
    </reaction>
</comment>
<keyword evidence="7" id="KW-0418">Kinase</keyword>
<comment type="similarity">
    <text evidence="1">Belongs to the ribose-phosphate pyrophosphokinase family.</text>
</comment>
<feature type="compositionally biased region" description="Low complexity" evidence="11">
    <location>
        <begin position="117"/>
        <end position="136"/>
    </location>
</feature>
<protein>
    <recommendedName>
        <fullName evidence="2">ribose-phosphate diphosphokinase</fullName>
        <ecNumber evidence="2">2.7.6.1</ecNumber>
    </recommendedName>
</protein>
<dbReference type="RefSeq" id="XP_018293501.1">
    <property type="nucleotide sequence ID" value="XM_018433379.1"/>
</dbReference>
<evidence type="ECO:0000256" key="7">
    <source>
        <dbReference type="ARBA" id="ARBA00022777"/>
    </source>
</evidence>
<accession>A0A163ASC5</accession>
<evidence type="ECO:0000256" key="6">
    <source>
        <dbReference type="ARBA" id="ARBA00022741"/>
    </source>
</evidence>
<dbReference type="GO" id="GO:0006164">
    <property type="term" value="P:purine nucleotide biosynthetic process"/>
    <property type="evidence" value="ECO:0007669"/>
    <property type="project" value="TreeGrafter"/>
</dbReference>
<gene>
    <name evidence="13" type="ORF">PHYBLDRAFT_155066</name>
</gene>
<evidence type="ECO:0000313" key="14">
    <source>
        <dbReference type="Proteomes" id="UP000077315"/>
    </source>
</evidence>
<evidence type="ECO:0000256" key="8">
    <source>
        <dbReference type="ARBA" id="ARBA00022840"/>
    </source>
</evidence>
<dbReference type="GO" id="GO:0000287">
    <property type="term" value="F:magnesium ion binding"/>
    <property type="evidence" value="ECO:0007669"/>
    <property type="project" value="InterPro"/>
</dbReference>
<dbReference type="GO" id="GO:0004749">
    <property type="term" value="F:ribose phosphate diphosphokinase activity"/>
    <property type="evidence" value="ECO:0007669"/>
    <property type="project" value="UniProtKB-EC"/>
</dbReference>
<evidence type="ECO:0000256" key="5">
    <source>
        <dbReference type="ARBA" id="ARBA00022727"/>
    </source>
</evidence>
<dbReference type="FunFam" id="3.40.50.2020:FF:000056">
    <property type="entry name" value="Ribose-phosphate pyrophosphokinase II"/>
    <property type="match status" value="1"/>
</dbReference>
<dbReference type="InterPro" id="IPR000836">
    <property type="entry name" value="PRTase_dom"/>
</dbReference>
<evidence type="ECO:0000256" key="1">
    <source>
        <dbReference type="ARBA" id="ARBA00006478"/>
    </source>
</evidence>
<dbReference type="InterPro" id="IPR029057">
    <property type="entry name" value="PRTase-like"/>
</dbReference>
<keyword evidence="3" id="KW-0808">Transferase</keyword>
<dbReference type="InterPro" id="IPR005946">
    <property type="entry name" value="Rib-P_diPkinase"/>
</dbReference>
<dbReference type="InParanoid" id="A0A163ASC5"/>
<dbReference type="GeneID" id="28994285"/>
<dbReference type="FunCoup" id="A0A163ASC5">
    <property type="interactions" value="242"/>
</dbReference>
<dbReference type="InterPro" id="IPR029099">
    <property type="entry name" value="Pribosyltran_N"/>
</dbReference>
<dbReference type="GO" id="GO:0009156">
    <property type="term" value="P:ribonucleoside monophosphate biosynthetic process"/>
    <property type="evidence" value="ECO:0007669"/>
    <property type="project" value="InterPro"/>
</dbReference>
<evidence type="ECO:0000256" key="9">
    <source>
        <dbReference type="ARBA" id="ARBA00022842"/>
    </source>
</evidence>
<dbReference type="NCBIfam" id="TIGR01251">
    <property type="entry name" value="ribP_PPkin"/>
    <property type="match status" value="1"/>
</dbReference>
<dbReference type="STRING" id="763407.A0A163ASC5"/>
<keyword evidence="6" id="KW-0547">Nucleotide-binding</keyword>
<dbReference type="GO" id="GO:0002189">
    <property type="term" value="C:ribose phosphate diphosphokinase complex"/>
    <property type="evidence" value="ECO:0007669"/>
    <property type="project" value="UniProtKB-ARBA"/>
</dbReference>
<evidence type="ECO:0000256" key="3">
    <source>
        <dbReference type="ARBA" id="ARBA00022679"/>
    </source>
</evidence>
<dbReference type="InterPro" id="IPR000842">
    <property type="entry name" value="PRib_PP_synth_CS"/>
</dbReference>
<dbReference type="PANTHER" id="PTHR10210">
    <property type="entry name" value="RIBOSE-PHOSPHATE DIPHOSPHOKINASE FAMILY MEMBER"/>
    <property type="match status" value="1"/>
</dbReference>
<dbReference type="GO" id="GO:0005737">
    <property type="term" value="C:cytoplasm"/>
    <property type="evidence" value="ECO:0007669"/>
    <property type="project" value="TreeGrafter"/>
</dbReference>
<dbReference type="CDD" id="cd06223">
    <property type="entry name" value="PRTases_typeI"/>
    <property type="match status" value="1"/>
</dbReference>
<evidence type="ECO:0000256" key="2">
    <source>
        <dbReference type="ARBA" id="ARBA00013247"/>
    </source>
</evidence>
<dbReference type="Pfam" id="PF13793">
    <property type="entry name" value="Pribosyltran_N"/>
    <property type="match status" value="1"/>
</dbReference>
<evidence type="ECO:0000256" key="4">
    <source>
        <dbReference type="ARBA" id="ARBA00022723"/>
    </source>
</evidence>
<dbReference type="VEuPathDB" id="FungiDB:PHYBLDRAFT_155066"/>
<evidence type="ECO:0000259" key="12">
    <source>
        <dbReference type="Pfam" id="PF13793"/>
    </source>
</evidence>
<reference evidence="14" key="1">
    <citation type="submission" date="2015-06" db="EMBL/GenBank/DDBJ databases">
        <title>Expansion of signal transduction pathways in fungi by whole-genome duplication.</title>
        <authorList>
            <consortium name="DOE Joint Genome Institute"/>
            <person name="Corrochano L.M."/>
            <person name="Kuo A."/>
            <person name="Marcet-Houben M."/>
            <person name="Polaino S."/>
            <person name="Salamov A."/>
            <person name="Villalobos J.M."/>
            <person name="Alvarez M.I."/>
            <person name="Avalos J."/>
            <person name="Benito E.P."/>
            <person name="Benoit I."/>
            <person name="Burger G."/>
            <person name="Camino L.P."/>
            <person name="Canovas D."/>
            <person name="Cerda-Olmedo E."/>
            <person name="Cheng J.-F."/>
            <person name="Dominguez A."/>
            <person name="Elias M."/>
            <person name="Eslava A.P."/>
            <person name="Glaser F."/>
            <person name="Grimwood J."/>
            <person name="Gutierrez G."/>
            <person name="Heitman J."/>
            <person name="Henrissat B."/>
            <person name="Iturriaga E.A."/>
            <person name="Lang B.F."/>
            <person name="Lavin J.L."/>
            <person name="Lee S."/>
            <person name="Li W."/>
            <person name="Lindquist E."/>
            <person name="Lopez-Garcia S."/>
            <person name="Luque E.M."/>
            <person name="Marcos A.T."/>
            <person name="Martin J."/>
            <person name="McCluskey K."/>
            <person name="Medina H.R."/>
            <person name="Miralles-Duran A."/>
            <person name="Miyazaki A."/>
            <person name="Munoz-Torres E."/>
            <person name="Oguiza J.A."/>
            <person name="Ohm R."/>
            <person name="Olmedo M."/>
            <person name="Orejas M."/>
            <person name="Ortiz-Castellanos L."/>
            <person name="Pisabarro A.G."/>
            <person name="Rodriguez-Romero J."/>
            <person name="Ruiz-Herrera J."/>
            <person name="Ruiz-Vazquez R."/>
            <person name="Sanz C."/>
            <person name="Schackwitz W."/>
            <person name="Schmutz J."/>
            <person name="Shahriari M."/>
            <person name="Shelest E."/>
            <person name="Silva-Franco F."/>
            <person name="Soanes D."/>
            <person name="Syed K."/>
            <person name="Tagua V.G."/>
            <person name="Talbot N.J."/>
            <person name="Thon M."/>
            <person name="De vries R.P."/>
            <person name="Wiebenga A."/>
            <person name="Yadav J.S."/>
            <person name="Braun E.L."/>
            <person name="Baker S."/>
            <person name="Garre V."/>
            <person name="Horwitz B."/>
            <person name="Torres-Martinez S."/>
            <person name="Idnurm A."/>
            <person name="Herrera-Estrella A."/>
            <person name="Gabaldon T."/>
            <person name="Grigoriev I.V."/>
        </authorList>
    </citation>
    <scope>NUCLEOTIDE SEQUENCE [LARGE SCALE GENOMIC DNA]</scope>
    <source>
        <strain evidence="14">NRRL 1555(-)</strain>
    </source>
</reference>
<dbReference type="PANTHER" id="PTHR10210:SF36">
    <property type="entry name" value="RIBOSE-PHOSPHATE PYROPHOSPHOKINASE 5"/>
    <property type="match status" value="1"/>
</dbReference>
<dbReference type="OrthoDB" id="413572at2759"/>
<evidence type="ECO:0000256" key="11">
    <source>
        <dbReference type="SAM" id="MobiDB-lite"/>
    </source>
</evidence>
<dbReference type="GO" id="GO:0005524">
    <property type="term" value="F:ATP binding"/>
    <property type="evidence" value="ECO:0007669"/>
    <property type="project" value="UniProtKB-KW"/>
</dbReference>
<dbReference type="EMBL" id="KV440977">
    <property type="protein sequence ID" value="OAD75461.1"/>
    <property type="molecule type" value="Genomic_DNA"/>
</dbReference>
<feature type="domain" description="Ribose-phosphate pyrophosphokinase N-terminal" evidence="12">
    <location>
        <begin position="5"/>
        <end position="100"/>
    </location>
</feature>
<organism evidence="13 14">
    <name type="scientific">Phycomyces blakesleeanus (strain ATCC 8743b / DSM 1359 / FGSC 10004 / NBRC 33097 / NRRL 1555)</name>
    <dbReference type="NCBI Taxonomy" id="763407"/>
    <lineage>
        <taxon>Eukaryota</taxon>
        <taxon>Fungi</taxon>
        <taxon>Fungi incertae sedis</taxon>
        <taxon>Mucoromycota</taxon>
        <taxon>Mucoromycotina</taxon>
        <taxon>Mucoromycetes</taxon>
        <taxon>Mucorales</taxon>
        <taxon>Phycomycetaceae</taxon>
        <taxon>Phycomyces</taxon>
    </lineage>
</organism>
<dbReference type="Proteomes" id="UP000077315">
    <property type="component" value="Unassembled WGS sequence"/>
</dbReference>
<keyword evidence="4" id="KW-0479">Metal-binding</keyword>
<dbReference type="EC" id="2.7.6.1" evidence="2"/>
<dbReference type="PROSITE" id="PS00114">
    <property type="entry name" value="PRPP_SYNTHASE"/>
    <property type="match status" value="1"/>
</dbReference>
<keyword evidence="8" id="KW-0067">ATP-binding</keyword>
<keyword evidence="5" id="KW-0545">Nucleotide biosynthesis</keyword>
<dbReference type="FunFam" id="3.40.50.2020:FF:000005">
    <property type="entry name" value="Ribose-phosphate pyrophosphokinase 1"/>
    <property type="match status" value="1"/>
</dbReference>
<sequence length="418" mass="45881">MRNLVVFAGSSHPALGEEICRRLGIEPGKSSLEKFSNNETKVELYESVREQDVYIVQSGCGHVNDNFMELMIMLQACKTASAKKVTAVIPFFPYSRQPDVPYKRSGAPLTRAPPLTVPSSPRTIPSSPSTIPTTPLTEVDENPFNAVALSRLSNEMERIAVGQQINRLRGPPLPLPPAPPFQQASHGLAGPGYQAGYRQWVARSGTLVAELLECAGADHVITMDLHDPQFQGFFDCPVDNLSSLPMMMRHIEQKIPNFQDAVIVSPDAGGAKRATSIAEKMRMDFALIHKERRSPDKPLKPDLMLVGDVKNKVCILIDDIADTSFTITKAAKLLHEKGATKIYALITHAILSGDAVERIQKSYLDAVIVSNSVPQAEHTKKCSKIQTFSVAAIFAEAVRRTHNGESVSMLFDSNYDFV</sequence>
<dbReference type="GO" id="GO:0006015">
    <property type="term" value="P:5-phosphoribose 1-diphosphate biosynthetic process"/>
    <property type="evidence" value="ECO:0007669"/>
    <property type="project" value="TreeGrafter"/>
</dbReference>
<feature type="region of interest" description="Disordered" evidence="11">
    <location>
        <begin position="108"/>
        <end position="136"/>
    </location>
</feature>
<dbReference type="Gene3D" id="3.40.50.2020">
    <property type="match status" value="3"/>
</dbReference>
<dbReference type="Pfam" id="PF14572">
    <property type="entry name" value="Pribosyl_synth"/>
    <property type="match status" value="1"/>
</dbReference>
<dbReference type="SUPFAM" id="SSF53271">
    <property type="entry name" value="PRTase-like"/>
    <property type="match status" value="2"/>
</dbReference>